<sequence>MSTFTTLTKQVRCCLLALKSVSSSIAKLVMGLLLSAVSLSLNAANLNLADSPLYVATSPSPMVMLVMGRDHTLYYEAYNDATDLSGNNDLDINYNPLVVDYAGYFNSERCYTYNASLKRFSPGVEAQANTKACTGSREWSGDFLNYLTMSRMDVLRTVLYGGYRTVDSEGTTVLERVFIPQDAHSWGKSYSSESVNGYSIDNYTPLSQPNSNRKHFFGTASWADGGAPELRIKKNQNNEIWEWATTERPVLAGSYSESYEIRVEVCVQGKLEANCKEYPNKQYKPTGLLHDYGENGSIEFGLITGSYDKNLSGGVLRKAVSHFGDELVANTGQFNSSVNGIVSTINKLRIHGFKYGSYEYGCGWITDRAIRNGECTSWGNPIGEMLYESLRYFHGEGFASNSYSSGSGTIDGQLGLPFAKWDDPFANREYCAAPYNLVISDISPSYDSDEIPHAHPSFSASYQGSILDGFHLKNLLDNISKYESIKGDYFVGESIADSSQTTSAPTAKTVTSLSEIRGLSPQEPTKEGSYAVAAVAHYGHKTDMFPTKPGRQNIQTTVVAVSSPLPEVEVEVDGQSIIIVPFAKSVGGCVGGKCISTTKGDFQPTNAIVDYYVEEFSPTKGTFRINFEDVEQGADHEMDMIVKYHYEVKQLCNNAYDNEATCSKRLGVQLTLDSIYAAGSIDQHAGYVISGTDKDGIYLDVKDRGGNKRNYYLDTPLQSDSAFPNNSRETNNNSSDLPLIRKRNFFPSTNSEAATLLPSPLWYAAKWGGFSDTNNNGIPDDGEWDEEESGQPDNYFPVTNAGQLGAQIGKALEKIASGSQSASPPVFNNNFLSSSSFLYQSSFDGEYWSGDVKAFKAASGGGFSSTDTWSVAKELDALPQQQRTIFSRNNQSGKVFEFVAPSSLQASATSFSSSQISALLAGQNGSDSLKLDYLQAVVNYLRGEREYEQSDLQFSMRKRATVLGDVINSIPYYVDLATGHKVNKPVLVFGANDGMVHVVDAKTGKELMAYIPSQVYQHLNSLTRSTYTHKYFVDGAITGYTDDAEKTTVVGTLGTGVKGLYALDVSNMNWPSKNNIKWEIDNTTKGFEGLGYSREQPTIAKLANGTTGVIFSNGYNAADDRATLFIADLKDGSLIAALSTGVGSTEDPTGQARPNALASPAVVDLSGNGVADRIYAGDLYGNMWAFDVSDTRASNWDIATTQSAGVKPPLFSATSPSKGLVGASLQYQAQPITTKPSVGAHPQGLTQGVLVAFGTGKYIEVDDNDAEHQDTQSIYVIWDRLNGEVVNSQRSRVSGQDVYDANLLRQAIIEEDSSNRLLSDNQIDWNIHSGWYLDFVNTQNNNTNNYGERQVTNSLLLANKLSFTTVLPNTDTCASGGSGWYMELNLHSGRTWNNGTAGNTDPNDPNDTINNDSSHQKVEDGIPSSPGVIIDPNLPGDGSLHDGSINQKNCITLSNGTMLCFDDFTSPTGRLSLRRLH</sequence>
<evidence type="ECO:0000313" key="9">
    <source>
        <dbReference type="EMBL" id="MEE1674507.1"/>
    </source>
</evidence>
<keyword evidence="3" id="KW-1029">Fimbrium biogenesis</keyword>
<dbReference type="Pfam" id="PF05567">
    <property type="entry name" value="T4P_PilY1"/>
    <property type="match status" value="1"/>
</dbReference>
<feature type="region of interest" description="Disordered" evidence="7">
    <location>
        <begin position="1392"/>
        <end position="1441"/>
    </location>
</feature>
<name>A0ABU7G5K3_9ALTE</name>
<keyword evidence="10" id="KW-1185">Reference proteome</keyword>
<comment type="subcellular location">
    <subcellularLocation>
        <location evidence="1">Fimbrium</location>
    </subcellularLocation>
</comment>
<keyword evidence="6" id="KW-0281">Fimbrium</keyword>
<dbReference type="SUPFAM" id="SSF50998">
    <property type="entry name" value="Quinoprotein alcohol dehydrogenase-like"/>
    <property type="match status" value="1"/>
</dbReference>
<accession>A0ABU7G5K3</accession>
<comment type="similarity">
    <text evidence="2">Belongs to the PilY1 family.</text>
</comment>
<gene>
    <name evidence="9" type="ORF">SNR37_003950</name>
</gene>
<dbReference type="Proteomes" id="UP001310248">
    <property type="component" value="Unassembled WGS sequence"/>
</dbReference>
<proteinExistence type="inferred from homology"/>
<reference evidence="10" key="1">
    <citation type="submission" date="2023-07" db="EMBL/GenBank/DDBJ databases">
        <title>Draft genome sequence of Agarivorans aestuarii strain ZMCS4, a CAZymes producing bacteria isolated from the marine brown algae Clodostephus spongiosus.</title>
        <authorList>
            <person name="Lorente B."/>
            <person name="Cabral C."/>
            <person name="Frias J."/>
            <person name="Faria J."/>
            <person name="Toubarro D."/>
        </authorList>
    </citation>
    <scope>NUCLEOTIDE SEQUENCE [LARGE SCALE GENOMIC DNA]</scope>
    <source>
        <strain evidence="10">ZMCS4</strain>
    </source>
</reference>
<feature type="domain" description="PilY1 beta-propeller" evidence="8">
    <location>
        <begin position="961"/>
        <end position="1312"/>
    </location>
</feature>
<comment type="caution">
    <text evidence="9">The sequence shown here is derived from an EMBL/GenBank/DDBJ whole genome shotgun (WGS) entry which is preliminary data.</text>
</comment>
<dbReference type="InterPro" id="IPR011047">
    <property type="entry name" value="Quinoprotein_ADH-like_sf"/>
</dbReference>
<evidence type="ECO:0000256" key="3">
    <source>
        <dbReference type="ARBA" id="ARBA00022558"/>
    </source>
</evidence>
<evidence type="ECO:0000256" key="5">
    <source>
        <dbReference type="ARBA" id="ARBA00022837"/>
    </source>
</evidence>
<keyword evidence="4" id="KW-0479">Metal-binding</keyword>
<dbReference type="InterPro" id="IPR008707">
    <property type="entry name" value="B-propeller_PilY1"/>
</dbReference>
<keyword evidence="5" id="KW-0106">Calcium</keyword>
<organism evidence="9 10">
    <name type="scientific">Agarivorans aestuarii</name>
    <dbReference type="NCBI Taxonomy" id="1563703"/>
    <lineage>
        <taxon>Bacteria</taxon>
        <taxon>Pseudomonadati</taxon>
        <taxon>Pseudomonadota</taxon>
        <taxon>Gammaproteobacteria</taxon>
        <taxon>Alteromonadales</taxon>
        <taxon>Alteromonadaceae</taxon>
        <taxon>Agarivorans</taxon>
    </lineage>
</organism>
<evidence type="ECO:0000256" key="6">
    <source>
        <dbReference type="ARBA" id="ARBA00023263"/>
    </source>
</evidence>
<feature type="region of interest" description="Disordered" evidence="7">
    <location>
        <begin position="715"/>
        <end position="736"/>
    </location>
</feature>
<evidence type="ECO:0000256" key="7">
    <source>
        <dbReference type="SAM" id="MobiDB-lite"/>
    </source>
</evidence>
<dbReference type="RefSeq" id="WP_329775608.1">
    <property type="nucleotide sequence ID" value="NZ_JAYDYW010000008.1"/>
</dbReference>
<evidence type="ECO:0000256" key="4">
    <source>
        <dbReference type="ARBA" id="ARBA00022723"/>
    </source>
</evidence>
<dbReference type="EMBL" id="JAYDYW010000008">
    <property type="protein sequence ID" value="MEE1674507.1"/>
    <property type="molecule type" value="Genomic_DNA"/>
</dbReference>
<evidence type="ECO:0000256" key="2">
    <source>
        <dbReference type="ARBA" id="ARBA00008387"/>
    </source>
</evidence>
<feature type="compositionally biased region" description="Low complexity" evidence="7">
    <location>
        <begin position="1399"/>
        <end position="1412"/>
    </location>
</feature>
<evidence type="ECO:0000259" key="8">
    <source>
        <dbReference type="Pfam" id="PF05567"/>
    </source>
</evidence>
<evidence type="ECO:0000313" key="10">
    <source>
        <dbReference type="Proteomes" id="UP001310248"/>
    </source>
</evidence>
<evidence type="ECO:0000256" key="1">
    <source>
        <dbReference type="ARBA" id="ARBA00004561"/>
    </source>
</evidence>
<feature type="compositionally biased region" description="Polar residues" evidence="7">
    <location>
        <begin position="716"/>
        <end position="736"/>
    </location>
</feature>
<protein>
    <submittedName>
        <fullName evidence="9">PilC/PilY family type IV pilus protein</fullName>
    </submittedName>
</protein>